<gene>
    <name evidence="2" type="ORF">ACFPMF_02580</name>
</gene>
<feature type="signal peptide" evidence="1">
    <location>
        <begin position="1"/>
        <end position="18"/>
    </location>
</feature>
<keyword evidence="3" id="KW-1185">Reference proteome</keyword>
<comment type="caution">
    <text evidence="2">The sequence shown here is derived from an EMBL/GenBank/DDBJ whole genome shotgun (WGS) entry which is preliminary data.</text>
</comment>
<keyword evidence="1" id="KW-0732">Signal</keyword>
<feature type="chain" id="PRO_5047382263" description="Lipocalin-like domain-containing protein" evidence="1">
    <location>
        <begin position="19"/>
        <end position="154"/>
    </location>
</feature>
<name>A0ABW0I6Z0_9BACT</name>
<dbReference type="RefSeq" id="WP_379840866.1">
    <property type="nucleotide sequence ID" value="NZ_JBHSMA010000001.1"/>
</dbReference>
<dbReference type="Proteomes" id="UP001596106">
    <property type="component" value="Unassembled WGS sequence"/>
</dbReference>
<evidence type="ECO:0000313" key="2">
    <source>
        <dbReference type="EMBL" id="MFC5408181.1"/>
    </source>
</evidence>
<evidence type="ECO:0008006" key="4">
    <source>
        <dbReference type="Google" id="ProtNLM"/>
    </source>
</evidence>
<reference evidence="3" key="1">
    <citation type="journal article" date="2019" name="Int. J. Syst. Evol. Microbiol.">
        <title>The Global Catalogue of Microorganisms (GCM) 10K type strain sequencing project: providing services to taxonomists for standard genome sequencing and annotation.</title>
        <authorList>
            <consortium name="The Broad Institute Genomics Platform"/>
            <consortium name="The Broad Institute Genome Sequencing Center for Infectious Disease"/>
            <person name="Wu L."/>
            <person name="Ma J."/>
        </authorList>
    </citation>
    <scope>NUCLEOTIDE SEQUENCE [LARGE SCALE GENOMIC DNA]</scope>
    <source>
        <strain evidence="3">CCUG 55250</strain>
    </source>
</reference>
<dbReference type="PROSITE" id="PS51257">
    <property type="entry name" value="PROKAR_LIPOPROTEIN"/>
    <property type="match status" value="1"/>
</dbReference>
<dbReference type="EMBL" id="JBHSMA010000001">
    <property type="protein sequence ID" value="MFC5408181.1"/>
    <property type="molecule type" value="Genomic_DNA"/>
</dbReference>
<sequence>MRIIVTLFILLLSVSACKKGGSAAEDVDPREQYLGTYDIDYTSKTSVTPGWPTYSEDSGKGSLTFAKGDAANELRMTVEFPGFSTETDIVKLSGSQFTMSKNRGSILFGNKKYDGEFVGTGLFEGKNVTLTTVTKVSQDGSLLQWTQSYKGLKR</sequence>
<accession>A0ABW0I6Z0</accession>
<evidence type="ECO:0000256" key="1">
    <source>
        <dbReference type="SAM" id="SignalP"/>
    </source>
</evidence>
<protein>
    <recommendedName>
        <fullName evidence="4">Lipocalin-like domain-containing protein</fullName>
    </recommendedName>
</protein>
<evidence type="ECO:0000313" key="3">
    <source>
        <dbReference type="Proteomes" id="UP001596106"/>
    </source>
</evidence>
<organism evidence="2 3">
    <name type="scientific">Larkinella bovis</name>
    <dbReference type="NCBI Taxonomy" id="683041"/>
    <lineage>
        <taxon>Bacteria</taxon>
        <taxon>Pseudomonadati</taxon>
        <taxon>Bacteroidota</taxon>
        <taxon>Cytophagia</taxon>
        <taxon>Cytophagales</taxon>
        <taxon>Spirosomataceae</taxon>
        <taxon>Larkinella</taxon>
    </lineage>
</organism>
<proteinExistence type="predicted"/>